<dbReference type="PANTHER" id="PTHR34788">
    <property type="entry name" value="F15I1.22"/>
    <property type="match status" value="1"/>
</dbReference>
<dbReference type="EMBL" id="JBJXBP010000006">
    <property type="protein sequence ID" value="KAL3824503.1"/>
    <property type="molecule type" value="Genomic_DNA"/>
</dbReference>
<dbReference type="PANTHER" id="PTHR34788:SF4">
    <property type="entry name" value="F15I1.22"/>
    <property type="match status" value="1"/>
</dbReference>
<dbReference type="Proteomes" id="UP001634393">
    <property type="component" value="Unassembled WGS sequence"/>
</dbReference>
<dbReference type="AlphaFoldDB" id="A0ABD3SJR6"/>
<sequence>MSSETDPLNITKHHRSATTFRWNLRRGRRRLPSVRLGGKKPRRGFFLVRLCRRAKLKWLRVKYLCMIKKLKKYYDSFLEDMIEGSRSIESFQQRMLLETSFAIPVMGLGFNSYPSSYAHDSRPMY</sequence>
<evidence type="ECO:0000313" key="2">
    <source>
        <dbReference type="Proteomes" id="UP001634393"/>
    </source>
</evidence>
<accession>A0ABD3SJR6</accession>
<reference evidence="1 2" key="1">
    <citation type="submission" date="2024-12" db="EMBL/GenBank/DDBJ databases">
        <title>The unique morphological basis and parallel evolutionary history of personate flowers in Penstemon.</title>
        <authorList>
            <person name="Depatie T.H."/>
            <person name="Wessinger C.A."/>
        </authorList>
    </citation>
    <scope>NUCLEOTIDE SEQUENCE [LARGE SCALE GENOMIC DNA]</scope>
    <source>
        <strain evidence="1">WTNN_2</strain>
        <tissue evidence="1">Leaf</tissue>
    </source>
</reference>
<evidence type="ECO:0000313" key="1">
    <source>
        <dbReference type="EMBL" id="KAL3824503.1"/>
    </source>
</evidence>
<proteinExistence type="predicted"/>
<keyword evidence="2" id="KW-1185">Reference proteome</keyword>
<protein>
    <submittedName>
        <fullName evidence="1">Uncharacterized protein</fullName>
    </submittedName>
</protein>
<gene>
    <name evidence="1" type="ORF">ACJIZ3_020532</name>
</gene>
<organism evidence="1 2">
    <name type="scientific">Penstemon smallii</name>
    <dbReference type="NCBI Taxonomy" id="265156"/>
    <lineage>
        <taxon>Eukaryota</taxon>
        <taxon>Viridiplantae</taxon>
        <taxon>Streptophyta</taxon>
        <taxon>Embryophyta</taxon>
        <taxon>Tracheophyta</taxon>
        <taxon>Spermatophyta</taxon>
        <taxon>Magnoliopsida</taxon>
        <taxon>eudicotyledons</taxon>
        <taxon>Gunneridae</taxon>
        <taxon>Pentapetalae</taxon>
        <taxon>asterids</taxon>
        <taxon>lamiids</taxon>
        <taxon>Lamiales</taxon>
        <taxon>Plantaginaceae</taxon>
        <taxon>Cheloneae</taxon>
        <taxon>Penstemon</taxon>
    </lineage>
</organism>
<comment type="caution">
    <text evidence="1">The sequence shown here is derived from an EMBL/GenBank/DDBJ whole genome shotgun (WGS) entry which is preliminary data.</text>
</comment>
<name>A0ABD3SJR6_9LAMI</name>